<evidence type="ECO:0000313" key="1">
    <source>
        <dbReference type="EMBL" id="JAP18092.1"/>
    </source>
</evidence>
<proteinExistence type="predicted"/>
<accession>A0A0V0HCE0</accession>
<dbReference type="EMBL" id="GEDG01021703">
    <property type="protein sequence ID" value="JAP18092.1"/>
    <property type="molecule type" value="Transcribed_RNA"/>
</dbReference>
<protein>
    <submittedName>
        <fullName evidence="1">Putative ovule protein</fullName>
    </submittedName>
</protein>
<sequence length="75" mass="8505">MALATHQLQGSYRTCPLSPSSWTTGNKLRHSVTKIPIGQKDNFISLKCKSCLRYNLVSSIDLLFLVRNLCLHLWS</sequence>
<name>A0A0V0HCE0_SOLCH</name>
<reference evidence="1" key="1">
    <citation type="submission" date="2015-12" db="EMBL/GenBank/DDBJ databases">
        <title>Gene expression during late stages of embryo sac development: a critical building block for successful pollen-pistil interactions.</title>
        <authorList>
            <person name="Liu Y."/>
            <person name="Joly V."/>
            <person name="Sabar M."/>
            <person name="Matton D.P."/>
        </authorList>
    </citation>
    <scope>NUCLEOTIDE SEQUENCE</scope>
</reference>
<dbReference type="AlphaFoldDB" id="A0A0V0HCE0"/>
<organism evidence="1">
    <name type="scientific">Solanum chacoense</name>
    <name type="common">Chaco potato</name>
    <dbReference type="NCBI Taxonomy" id="4108"/>
    <lineage>
        <taxon>Eukaryota</taxon>
        <taxon>Viridiplantae</taxon>
        <taxon>Streptophyta</taxon>
        <taxon>Embryophyta</taxon>
        <taxon>Tracheophyta</taxon>
        <taxon>Spermatophyta</taxon>
        <taxon>Magnoliopsida</taxon>
        <taxon>eudicotyledons</taxon>
        <taxon>Gunneridae</taxon>
        <taxon>Pentapetalae</taxon>
        <taxon>asterids</taxon>
        <taxon>lamiids</taxon>
        <taxon>Solanales</taxon>
        <taxon>Solanaceae</taxon>
        <taxon>Solanoideae</taxon>
        <taxon>Solaneae</taxon>
        <taxon>Solanum</taxon>
    </lineage>
</organism>